<sequence length="77" mass="9068">MNPLAPLRQICISGIEGIFHKSTVYKQFMIKNNNVQCTFIYIANCQYKSTHGNNTYTKVYTDFFYTHTQLNHKQMLL</sequence>
<dbReference type="Proteomes" id="UP000812440">
    <property type="component" value="Chromosome 1"/>
</dbReference>
<gene>
    <name evidence="1" type="ORF">GDO86_002277</name>
</gene>
<reference evidence="1" key="1">
    <citation type="thesis" date="2020" institute="ProQuest LLC" country="789 East Eisenhower Parkway, Ann Arbor, MI, USA">
        <title>Comparative Genomics and Chromosome Evolution.</title>
        <authorList>
            <person name="Mudd A.B."/>
        </authorList>
    </citation>
    <scope>NUCLEOTIDE SEQUENCE</scope>
    <source>
        <strain evidence="1">Female2</strain>
        <tissue evidence="1">Blood</tissue>
    </source>
</reference>
<keyword evidence="2" id="KW-1185">Reference proteome</keyword>
<proteinExistence type="predicted"/>
<comment type="caution">
    <text evidence="1">The sequence shown here is derived from an EMBL/GenBank/DDBJ whole genome shotgun (WGS) entry which is preliminary data.</text>
</comment>
<evidence type="ECO:0000313" key="2">
    <source>
        <dbReference type="Proteomes" id="UP000812440"/>
    </source>
</evidence>
<dbReference type="AlphaFoldDB" id="A0A8T2KJE6"/>
<protein>
    <submittedName>
        <fullName evidence="1">Uncharacterized protein</fullName>
    </submittedName>
</protein>
<accession>A0A8T2KJE6</accession>
<organism evidence="1 2">
    <name type="scientific">Hymenochirus boettgeri</name>
    <name type="common">Congo dwarf clawed frog</name>
    <dbReference type="NCBI Taxonomy" id="247094"/>
    <lineage>
        <taxon>Eukaryota</taxon>
        <taxon>Metazoa</taxon>
        <taxon>Chordata</taxon>
        <taxon>Craniata</taxon>
        <taxon>Vertebrata</taxon>
        <taxon>Euteleostomi</taxon>
        <taxon>Amphibia</taxon>
        <taxon>Batrachia</taxon>
        <taxon>Anura</taxon>
        <taxon>Pipoidea</taxon>
        <taxon>Pipidae</taxon>
        <taxon>Pipinae</taxon>
        <taxon>Hymenochirus</taxon>
    </lineage>
</organism>
<evidence type="ECO:0000313" key="1">
    <source>
        <dbReference type="EMBL" id="KAG8456432.1"/>
    </source>
</evidence>
<name>A0A8T2KJE6_9PIPI</name>
<dbReference type="EMBL" id="JAACNH010000001">
    <property type="protein sequence ID" value="KAG8456432.1"/>
    <property type="molecule type" value="Genomic_DNA"/>
</dbReference>